<evidence type="ECO:0000313" key="2">
    <source>
        <dbReference type="EMBL" id="OTN93145.1"/>
    </source>
</evidence>
<comment type="caution">
    <text evidence="1">The sequence shown here is derived from an EMBL/GenBank/DDBJ whole genome shotgun (WGS) entry which is preliminary data.</text>
</comment>
<evidence type="ECO:0000313" key="3">
    <source>
        <dbReference type="EMBL" id="OTN95698.1"/>
    </source>
</evidence>
<reference evidence="1 4" key="1">
    <citation type="submission" date="2017-05" db="EMBL/GenBank/DDBJ databases">
        <title>The Genome Sequence of Enterococcus faecium 7H8_DIV0219.</title>
        <authorList>
            <consortium name="The Broad Institute Genomics Platform"/>
            <consortium name="The Broad Institute Genomic Center for Infectious Diseases"/>
            <person name="Earl A."/>
            <person name="Manson A."/>
            <person name="Schwartman J."/>
            <person name="Gilmore M."/>
            <person name="Abouelleil A."/>
            <person name="Cao P."/>
            <person name="Chapman S."/>
            <person name="Cusick C."/>
            <person name="Shea T."/>
            <person name="Young S."/>
            <person name="Neafsey D."/>
            <person name="Nusbaum C."/>
            <person name="Birren B."/>
        </authorList>
    </citation>
    <scope>NUCLEOTIDE SEQUENCE [LARGE SCALE GENOMIC DNA]</scope>
    <source>
        <strain evidence="1 4">7H8_DIV0219</strain>
    </source>
</reference>
<dbReference type="EMBL" id="NGKW01000005">
    <property type="protein sequence ID" value="OTN92894.1"/>
    <property type="molecule type" value="Genomic_DNA"/>
</dbReference>
<accession>A0A242BBL7</accession>
<dbReference type="RefSeq" id="WP_179189860.1">
    <property type="nucleotide sequence ID" value="NZ_NGKW01000001.1"/>
</dbReference>
<evidence type="ECO:0000313" key="1">
    <source>
        <dbReference type="EMBL" id="OTN92894.1"/>
    </source>
</evidence>
<dbReference type="AlphaFoldDB" id="A0A242BBL7"/>
<name>A0A242BBL7_ENTFC</name>
<protein>
    <submittedName>
        <fullName evidence="1">Uncharacterized protein</fullName>
    </submittedName>
</protein>
<organism evidence="1 4">
    <name type="scientific">Enterococcus faecium</name>
    <name type="common">Streptococcus faecium</name>
    <dbReference type="NCBI Taxonomy" id="1352"/>
    <lineage>
        <taxon>Bacteria</taxon>
        <taxon>Bacillati</taxon>
        <taxon>Bacillota</taxon>
        <taxon>Bacilli</taxon>
        <taxon>Lactobacillales</taxon>
        <taxon>Enterococcaceae</taxon>
        <taxon>Enterococcus</taxon>
    </lineage>
</organism>
<evidence type="ECO:0000313" key="4">
    <source>
        <dbReference type="Proteomes" id="UP000194885"/>
    </source>
</evidence>
<dbReference type="Proteomes" id="UP000194885">
    <property type="component" value="Unassembled WGS sequence"/>
</dbReference>
<proteinExistence type="predicted"/>
<sequence>MGKSKDNYSIGIDVTTREQLEAIKEAWEKKNRHIKYTRQGIIGQLVENEYERVKKEEL</sequence>
<gene>
    <name evidence="3" type="ORF">A5810_000003</name>
    <name evidence="1" type="ORF">A5810_002352</name>
    <name evidence="2" type="ORF">A5810_002604</name>
</gene>
<dbReference type="EMBL" id="NGKW01000001">
    <property type="protein sequence ID" value="OTN95698.1"/>
    <property type="molecule type" value="Genomic_DNA"/>
</dbReference>
<dbReference type="EMBL" id="NGKW01000005">
    <property type="protein sequence ID" value="OTN93145.1"/>
    <property type="molecule type" value="Genomic_DNA"/>
</dbReference>